<evidence type="ECO:0000256" key="1">
    <source>
        <dbReference type="ARBA" id="ARBA00022723"/>
    </source>
</evidence>
<evidence type="ECO:0000256" key="4">
    <source>
        <dbReference type="ARBA" id="ARBA00025742"/>
    </source>
</evidence>
<evidence type="ECO:0000256" key="2">
    <source>
        <dbReference type="ARBA" id="ARBA00022801"/>
    </source>
</evidence>
<keyword evidence="3" id="KW-0408">Iron</keyword>
<organism evidence="6 7">
    <name type="scientific">Thermocatellispora tengchongensis</name>
    <dbReference type="NCBI Taxonomy" id="1073253"/>
    <lineage>
        <taxon>Bacteria</taxon>
        <taxon>Bacillati</taxon>
        <taxon>Actinomycetota</taxon>
        <taxon>Actinomycetes</taxon>
        <taxon>Streptosporangiales</taxon>
        <taxon>Streptosporangiaceae</taxon>
        <taxon>Thermocatellispora</taxon>
    </lineage>
</organism>
<protein>
    <submittedName>
        <fullName evidence="6">3',5'-cyclic AMP phosphodiesterase CpdA</fullName>
    </submittedName>
</protein>
<dbReference type="SUPFAM" id="SSF56300">
    <property type="entry name" value="Metallo-dependent phosphatases"/>
    <property type="match status" value="1"/>
</dbReference>
<dbReference type="Gene3D" id="3.60.21.10">
    <property type="match status" value="1"/>
</dbReference>
<dbReference type="AlphaFoldDB" id="A0A840PJQ3"/>
<comment type="similarity">
    <text evidence="4">Belongs to the cyclic nucleotide phosphodiesterase class-III family.</text>
</comment>
<keyword evidence="1" id="KW-0479">Metal-binding</keyword>
<dbReference type="EMBL" id="JACHGN010000028">
    <property type="protein sequence ID" value="MBB5139189.1"/>
    <property type="molecule type" value="Genomic_DNA"/>
</dbReference>
<gene>
    <name evidence="6" type="ORF">HNP84_008952</name>
</gene>
<dbReference type="PANTHER" id="PTHR42988">
    <property type="entry name" value="PHOSPHOHYDROLASE"/>
    <property type="match status" value="1"/>
</dbReference>
<dbReference type="GO" id="GO:0046872">
    <property type="term" value="F:metal ion binding"/>
    <property type="evidence" value="ECO:0007669"/>
    <property type="project" value="UniProtKB-KW"/>
</dbReference>
<reference evidence="6 7" key="1">
    <citation type="submission" date="2020-08" db="EMBL/GenBank/DDBJ databases">
        <title>Genomic Encyclopedia of Type Strains, Phase IV (KMG-IV): sequencing the most valuable type-strain genomes for metagenomic binning, comparative biology and taxonomic classification.</title>
        <authorList>
            <person name="Goeker M."/>
        </authorList>
    </citation>
    <scope>NUCLEOTIDE SEQUENCE [LARGE SCALE GENOMIC DNA]</scope>
    <source>
        <strain evidence="6 7">DSM 45615</strain>
    </source>
</reference>
<dbReference type="InterPro" id="IPR029052">
    <property type="entry name" value="Metallo-depent_PP-like"/>
</dbReference>
<dbReference type="GO" id="GO:0016787">
    <property type="term" value="F:hydrolase activity"/>
    <property type="evidence" value="ECO:0007669"/>
    <property type="project" value="UniProtKB-KW"/>
</dbReference>
<feature type="domain" description="Calcineurin-like phosphoesterase" evidence="5">
    <location>
        <begin position="18"/>
        <end position="213"/>
    </location>
</feature>
<dbReference type="InterPro" id="IPR050884">
    <property type="entry name" value="CNP_phosphodiesterase-III"/>
</dbReference>
<dbReference type="Proteomes" id="UP000578449">
    <property type="component" value="Unassembled WGS sequence"/>
</dbReference>
<evidence type="ECO:0000256" key="3">
    <source>
        <dbReference type="ARBA" id="ARBA00023004"/>
    </source>
</evidence>
<dbReference type="InterPro" id="IPR004843">
    <property type="entry name" value="Calcineurin-like_PHP"/>
</dbReference>
<dbReference type="PANTHER" id="PTHR42988:SF2">
    <property type="entry name" value="CYCLIC NUCLEOTIDE PHOSPHODIESTERASE CBUA0032-RELATED"/>
    <property type="match status" value="1"/>
</dbReference>
<name>A0A840PJQ3_9ACTN</name>
<sequence length="293" mass="30918">MTDGDFGDWERGIRPDLTFVQLTDAHVRADGTLMHGVVDTAANLAAAVDMVEASGTPVSAFLLTGDLADDGAPEAYRRLRDIVEPAAARLGADVVYAMGNHDERAGFRAELLGEEPSAYECDMVTTIGGLRVIVLDSTEPGRHDGNLTDGQLDWLDGVLATPAPRGSILVCHHPPVPSPVPTVHLLRMRDADRLGAVLAGRDVRMVVTGHAHHAGCGALAGVPVWVGPALAYGVAAVPPLGRLRAGADAAFSRIDVFGEQIVATAVPLSRAGQVYDVDAADRLRMFRQVVGTW</sequence>
<comment type="caution">
    <text evidence="6">The sequence shown here is derived from an EMBL/GenBank/DDBJ whole genome shotgun (WGS) entry which is preliminary data.</text>
</comment>
<dbReference type="Pfam" id="PF00149">
    <property type="entry name" value="Metallophos"/>
    <property type="match status" value="1"/>
</dbReference>
<keyword evidence="2" id="KW-0378">Hydrolase</keyword>
<accession>A0A840PJQ3</accession>
<evidence type="ECO:0000313" key="6">
    <source>
        <dbReference type="EMBL" id="MBB5139189.1"/>
    </source>
</evidence>
<evidence type="ECO:0000313" key="7">
    <source>
        <dbReference type="Proteomes" id="UP000578449"/>
    </source>
</evidence>
<dbReference type="RefSeq" id="WP_185056036.1">
    <property type="nucleotide sequence ID" value="NZ_BAABIX010000026.1"/>
</dbReference>
<keyword evidence="7" id="KW-1185">Reference proteome</keyword>
<proteinExistence type="inferred from homology"/>
<evidence type="ECO:0000259" key="5">
    <source>
        <dbReference type="Pfam" id="PF00149"/>
    </source>
</evidence>